<dbReference type="GO" id="GO:0004984">
    <property type="term" value="F:olfactory receptor activity"/>
    <property type="evidence" value="ECO:0007669"/>
    <property type="project" value="InterPro"/>
</dbReference>
<evidence type="ECO:0000256" key="2">
    <source>
        <dbReference type="ARBA" id="ARBA00004141"/>
    </source>
</evidence>
<dbReference type="InterPro" id="IPR050427">
    <property type="entry name" value="Olfactory_Receptors"/>
</dbReference>
<dbReference type="Pfam" id="PF13853">
    <property type="entry name" value="7tm_4"/>
    <property type="match status" value="1"/>
</dbReference>
<evidence type="ECO:0000256" key="8">
    <source>
        <dbReference type="ARBA" id="ARBA00023136"/>
    </source>
</evidence>
<keyword evidence="8 12" id="KW-0472">Membrane</keyword>
<dbReference type="SMART" id="SM01381">
    <property type="entry name" value="7TM_GPCR_Srsx"/>
    <property type="match status" value="1"/>
</dbReference>
<dbReference type="PROSITE" id="PS00237">
    <property type="entry name" value="G_PROTEIN_RECEP_F1_1"/>
    <property type="match status" value="1"/>
</dbReference>
<keyword evidence="5 12" id="KW-0552">Olfaction</keyword>
<evidence type="ECO:0000256" key="12">
    <source>
        <dbReference type="RuleBase" id="RU363047"/>
    </source>
</evidence>
<reference evidence="14" key="1">
    <citation type="submission" date="2025-08" db="UniProtKB">
        <authorList>
            <consortium name="Ensembl"/>
        </authorList>
    </citation>
    <scope>IDENTIFICATION</scope>
</reference>
<dbReference type="SUPFAM" id="SSF81321">
    <property type="entry name" value="Family A G protein-coupled receptor-like"/>
    <property type="match status" value="1"/>
</dbReference>
<feature type="transmembrane region" description="Helical" evidence="12">
    <location>
        <begin position="100"/>
        <end position="118"/>
    </location>
</feature>
<evidence type="ECO:0000313" key="14">
    <source>
        <dbReference type="Ensembl" id="ENSPLOP00000024289.1"/>
    </source>
</evidence>
<evidence type="ECO:0000256" key="7">
    <source>
        <dbReference type="ARBA" id="ARBA00023040"/>
    </source>
</evidence>
<keyword evidence="9 11" id="KW-0675">Receptor</keyword>
<keyword evidence="12" id="KW-1003">Cell membrane</keyword>
<keyword evidence="7 11" id="KW-0297">G-protein coupled receptor</keyword>
<dbReference type="GO" id="GO:0004930">
    <property type="term" value="F:G protein-coupled receptor activity"/>
    <property type="evidence" value="ECO:0007669"/>
    <property type="project" value="UniProtKB-KW"/>
</dbReference>
<dbReference type="InterPro" id="IPR000725">
    <property type="entry name" value="Olfact_rcpt"/>
</dbReference>
<dbReference type="Proteomes" id="UP000694399">
    <property type="component" value="Unassembled WGS sequence"/>
</dbReference>
<organism evidence="14 15">
    <name type="scientific">Panthera leo</name>
    <name type="common">Lion</name>
    <dbReference type="NCBI Taxonomy" id="9689"/>
    <lineage>
        <taxon>Eukaryota</taxon>
        <taxon>Metazoa</taxon>
        <taxon>Chordata</taxon>
        <taxon>Craniata</taxon>
        <taxon>Vertebrata</taxon>
        <taxon>Euteleostomi</taxon>
        <taxon>Mammalia</taxon>
        <taxon>Eutheria</taxon>
        <taxon>Laurasiatheria</taxon>
        <taxon>Carnivora</taxon>
        <taxon>Feliformia</taxon>
        <taxon>Felidae</taxon>
        <taxon>Pantherinae</taxon>
        <taxon>Panthera</taxon>
    </lineage>
</organism>
<dbReference type="GO" id="GO:0005886">
    <property type="term" value="C:plasma membrane"/>
    <property type="evidence" value="ECO:0007669"/>
    <property type="project" value="UniProtKB-SubCell"/>
</dbReference>
<evidence type="ECO:0000256" key="6">
    <source>
        <dbReference type="ARBA" id="ARBA00022989"/>
    </source>
</evidence>
<evidence type="ECO:0000259" key="13">
    <source>
        <dbReference type="PROSITE" id="PS50262"/>
    </source>
</evidence>
<feature type="domain" description="G-protein coupled receptors family 1 profile" evidence="13">
    <location>
        <begin position="39"/>
        <end position="285"/>
    </location>
</feature>
<feature type="transmembrane region" description="Helical" evidence="12">
    <location>
        <begin position="192"/>
        <end position="214"/>
    </location>
</feature>
<dbReference type="CDD" id="cd15939">
    <property type="entry name" value="7tmA_OR4A-like"/>
    <property type="match status" value="1"/>
</dbReference>
<protein>
    <recommendedName>
        <fullName evidence="12">Olfactory receptor</fullName>
    </recommendedName>
</protein>
<accession>A0A8C8XXT6</accession>
<dbReference type="Gene3D" id="1.20.1070.10">
    <property type="entry name" value="Rhodopsin 7-helix transmembrane proteins"/>
    <property type="match status" value="1"/>
</dbReference>
<keyword evidence="6 12" id="KW-1133">Transmembrane helix</keyword>
<dbReference type="PRINTS" id="PR00237">
    <property type="entry name" value="GPCRRHODOPSN"/>
</dbReference>
<dbReference type="GeneTree" id="ENSGT00940000163528"/>
<feature type="transmembrane region" description="Helical" evidence="12">
    <location>
        <begin position="57"/>
        <end position="80"/>
    </location>
</feature>
<dbReference type="PANTHER" id="PTHR48002">
    <property type="entry name" value="OLFACTORY RECEPTOR"/>
    <property type="match status" value="1"/>
</dbReference>
<reference evidence="14" key="2">
    <citation type="submission" date="2025-09" db="UniProtKB">
        <authorList>
            <consortium name="Ensembl"/>
        </authorList>
    </citation>
    <scope>IDENTIFICATION</scope>
</reference>
<comment type="function">
    <text evidence="1">Putative odorant or sperm cell receptor.</text>
</comment>
<dbReference type="Ensembl" id="ENSPLOT00000026822.1">
    <property type="protein sequence ID" value="ENSPLOP00000024289.1"/>
    <property type="gene ID" value="ENSPLOG00000017847.1"/>
</dbReference>
<feature type="transmembrane region" description="Helical" evidence="12">
    <location>
        <begin position="234"/>
        <end position="256"/>
    </location>
</feature>
<feature type="transmembrane region" description="Helical" evidence="12">
    <location>
        <begin position="25"/>
        <end position="45"/>
    </location>
</feature>
<evidence type="ECO:0000256" key="1">
    <source>
        <dbReference type="ARBA" id="ARBA00003929"/>
    </source>
</evidence>
<comment type="subcellular location">
    <subcellularLocation>
        <location evidence="12">Cell membrane</location>
        <topology evidence="12">Multi-pass membrane protein</topology>
    </subcellularLocation>
    <subcellularLocation>
        <location evidence="2">Membrane</location>
        <topology evidence="2">Multi-pass membrane protein</topology>
    </subcellularLocation>
</comment>
<evidence type="ECO:0000256" key="3">
    <source>
        <dbReference type="ARBA" id="ARBA00022606"/>
    </source>
</evidence>
<dbReference type="FunFam" id="1.20.1070.10:FF:000007">
    <property type="entry name" value="Olfactory receptor"/>
    <property type="match status" value="1"/>
</dbReference>
<dbReference type="OMA" id="DNFLCDM"/>
<dbReference type="InterPro" id="IPR017452">
    <property type="entry name" value="GPCR_Rhodpsn_7TM"/>
</dbReference>
<keyword evidence="3 12" id="KW-0716">Sensory transduction</keyword>
<keyword evidence="4 11" id="KW-0812">Transmembrane</keyword>
<evidence type="ECO:0000256" key="11">
    <source>
        <dbReference type="RuleBase" id="RU000688"/>
    </source>
</evidence>
<evidence type="ECO:0000313" key="15">
    <source>
        <dbReference type="Proteomes" id="UP000694399"/>
    </source>
</evidence>
<keyword evidence="10 11" id="KW-0807">Transducer</keyword>
<dbReference type="PRINTS" id="PR00245">
    <property type="entry name" value="OLFACTORYR"/>
</dbReference>
<feature type="transmembrane region" description="Helical" evidence="12">
    <location>
        <begin position="268"/>
        <end position="287"/>
    </location>
</feature>
<comment type="similarity">
    <text evidence="11">Belongs to the G-protein coupled receptor 1 family.</text>
</comment>
<keyword evidence="15" id="KW-1185">Reference proteome</keyword>
<evidence type="ECO:0000256" key="5">
    <source>
        <dbReference type="ARBA" id="ARBA00022725"/>
    </source>
</evidence>
<evidence type="ECO:0000256" key="9">
    <source>
        <dbReference type="ARBA" id="ARBA00023170"/>
    </source>
</evidence>
<evidence type="ECO:0000256" key="4">
    <source>
        <dbReference type="ARBA" id="ARBA00022692"/>
    </source>
</evidence>
<feature type="transmembrane region" description="Helical" evidence="12">
    <location>
        <begin position="138"/>
        <end position="162"/>
    </location>
</feature>
<dbReference type="InterPro" id="IPR000276">
    <property type="entry name" value="GPCR_Rhodpsn"/>
</dbReference>
<proteinExistence type="inferred from homology"/>
<sequence>MENRNNVTEFVLLGLTQDSEGQKVLFVPFLLIYIVTIVGNLLIMVTIMASPSLGSPMYFFLAYLSFIDAIYSTVIAPKMIVDLLYEKKTISFQACMTQVFLDHLFAGAEVILLVVMAYDRYVAICKPLHYLIIMNRRVCVLMLLVAWTGGFLHSLVQFFFIYQLPFCGPNVIDNFLCDMYPLLKLACTNTSLIGISMIANGGAICTVIFFILLVSYAVILRSLKTHGLEEKRKAFYTCASHITVVILFFVPCIFLYARANSTFPIDKFMTVVLTFITPMLNPLIYTLRNKEIKNAMRKLWSKNLTFARGRLYCSCRT</sequence>
<name>A0A8C8XXT6_PANLE</name>
<evidence type="ECO:0000256" key="10">
    <source>
        <dbReference type="ARBA" id="ARBA00023224"/>
    </source>
</evidence>
<dbReference type="AlphaFoldDB" id="A0A8C8XXT6"/>
<dbReference type="PROSITE" id="PS50262">
    <property type="entry name" value="G_PROTEIN_RECEP_F1_2"/>
    <property type="match status" value="1"/>
</dbReference>
<gene>
    <name evidence="14" type="primary">OR4A15</name>
    <name evidence="14" type="synonym">LOC122200595</name>
</gene>